<name>A0ABV1A1W7_9TELE</name>
<feature type="region of interest" description="Disordered" evidence="1">
    <location>
        <begin position="14"/>
        <end position="51"/>
    </location>
</feature>
<evidence type="ECO:0000313" key="3">
    <source>
        <dbReference type="Proteomes" id="UP001469553"/>
    </source>
</evidence>
<sequence length="114" mass="12672">MFKCLTCMYVTEREAKQQSSSRTRSTEAAGVNHPKQKAEQTGGEEEDGVNGAEYHSVRSVTQVKGKAPRKIVRPALMYDMETVVLTNGKEVELKISTEISKCSRSFESCTPQLL</sequence>
<evidence type="ECO:0000313" key="2">
    <source>
        <dbReference type="EMBL" id="MEQ2312539.1"/>
    </source>
</evidence>
<reference evidence="2 3" key="1">
    <citation type="submission" date="2021-06" db="EMBL/GenBank/DDBJ databases">
        <authorList>
            <person name="Palmer J.M."/>
        </authorList>
    </citation>
    <scope>NUCLEOTIDE SEQUENCE [LARGE SCALE GENOMIC DNA]</scope>
    <source>
        <strain evidence="2 3">AS_MEX2019</strain>
        <tissue evidence="2">Muscle</tissue>
    </source>
</reference>
<comment type="caution">
    <text evidence="2">The sequence shown here is derived from an EMBL/GenBank/DDBJ whole genome shotgun (WGS) entry which is preliminary data.</text>
</comment>
<protein>
    <submittedName>
        <fullName evidence="2">Uncharacterized protein</fullName>
    </submittedName>
</protein>
<proteinExistence type="predicted"/>
<gene>
    <name evidence="2" type="ORF">AMECASPLE_032038</name>
</gene>
<accession>A0ABV1A1W7</accession>
<dbReference type="Proteomes" id="UP001469553">
    <property type="component" value="Unassembled WGS sequence"/>
</dbReference>
<evidence type="ECO:0000256" key="1">
    <source>
        <dbReference type="SAM" id="MobiDB-lite"/>
    </source>
</evidence>
<organism evidence="2 3">
    <name type="scientific">Ameca splendens</name>
    <dbReference type="NCBI Taxonomy" id="208324"/>
    <lineage>
        <taxon>Eukaryota</taxon>
        <taxon>Metazoa</taxon>
        <taxon>Chordata</taxon>
        <taxon>Craniata</taxon>
        <taxon>Vertebrata</taxon>
        <taxon>Euteleostomi</taxon>
        <taxon>Actinopterygii</taxon>
        <taxon>Neopterygii</taxon>
        <taxon>Teleostei</taxon>
        <taxon>Neoteleostei</taxon>
        <taxon>Acanthomorphata</taxon>
        <taxon>Ovalentaria</taxon>
        <taxon>Atherinomorphae</taxon>
        <taxon>Cyprinodontiformes</taxon>
        <taxon>Goodeidae</taxon>
        <taxon>Ameca</taxon>
    </lineage>
</organism>
<dbReference type="EMBL" id="JAHRIP010079320">
    <property type="protein sequence ID" value="MEQ2312539.1"/>
    <property type="molecule type" value="Genomic_DNA"/>
</dbReference>
<keyword evidence="3" id="KW-1185">Reference proteome</keyword>